<feature type="domain" description="LysM" evidence="1">
    <location>
        <begin position="76"/>
        <end position="119"/>
    </location>
</feature>
<dbReference type="Gene3D" id="3.10.350.10">
    <property type="entry name" value="LysM domain"/>
    <property type="match status" value="5"/>
</dbReference>
<dbReference type="OrthoDB" id="2149800at2"/>
<comment type="caution">
    <text evidence="2">The sequence shown here is derived from an EMBL/GenBank/DDBJ whole genome shotgun (WGS) entry which is preliminary data.</text>
</comment>
<protein>
    <submittedName>
        <fullName evidence="2">Amino acid/amide ABC transporter substrate-binding protein (HAAT family)</fullName>
    </submittedName>
</protein>
<reference evidence="2 3" key="1">
    <citation type="submission" date="2019-02" db="EMBL/GenBank/DDBJ databases">
        <title>Genomic Encyclopedia of Type Strains, Phase IV (KMG-IV): sequencing the most valuable type-strain genomes for metagenomic binning, comparative biology and taxonomic classification.</title>
        <authorList>
            <person name="Goeker M."/>
        </authorList>
    </citation>
    <scope>NUCLEOTIDE SEQUENCE [LARGE SCALE GENOMIC DNA]</scope>
    <source>
        <strain evidence="2 3">DSM 17196</strain>
    </source>
</reference>
<evidence type="ECO:0000313" key="2">
    <source>
        <dbReference type="EMBL" id="RZT00315.1"/>
    </source>
</evidence>
<gene>
    <name evidence="2" type="ORF">EV197_1551</name>
</gene>
<dbReference type="InterPro" id="IPR028082">
    <property type="entry name" value="Peripla_BP_I"/>
</dbReference>
<evidence type="ECO:0000313" key="3">
    <source>
        <dbReference type="Proteomes" id="UP000292262"/>
    </source>
</evidence>
<dbReference type="SUPFAM" id="SSF54106">
    <property type="entry name" value="LysM domain"/>
    <property type="match status" value="5"/>
</dbReference>
<feature type="domain" description="LysM" evidence="1">
    <location>
        <begin position="24"/>
        <end position="67"/>
    </location>
</feature>
<name>A0A4Q7PIB1_9FLAO</name>
<dbReference type="CDD" id="cd00118">
    <property type="entry name" value="LysM"/>
    <property type="match status" value="5"/>
</dbReference>
<dbReference type="Proteomes" id="UP000292262">
    <property type="component" value="Unassembled WGS sequence"/>
</dbReference>
<dbReference type="Gene3D" id="3.40.50.2300">
    <property type="match status" value="1"/>
</dbReference>
<dbReference type="GO" id="GO:0008932">
    <property type="term" value="F:lytic endotransglycosylase activity"/>
    <property type="evidence" value="ECO:0007669"/>
    <property type="project" value="TreeGrafter"/>
</dbReference>
<dbReference type="AlphaFoldDB" id="A0A4Q7PIB1"/>
<dbReference type="InterPro" id="IPR018392">
    <property type="entry name" value="LysM"/>
</dbReference>
<dbReference type="PROSITE" id="PS51782">
    <property type="entry name" value="LYSM"/>
    <property type="match status" value="4"/>
</dbReference>
<feature type="domain" description="LysM" evidence="1">
    <location>
        <begin position="230"/>
        <end position="273"/>
    </location>
</feature>
<dbReference type="Pfam" id="PF01476">
    <property type="entry name" value="LysM"/>
    <property type="match status" value="5"/>
</dbReference>
<organism evidence="2 3">
    <name type="scientific">Aquimarina brevivitae</name>
    <dbReference type="NCBI Taxonomy" id="323412"/>
    <lineage>
        <taxon>Bacteria</taxon>
        <taxon>Pseudomonadati</taxon>
        <taxon>Bacteroidota</taxon>
        <taxon>Flavobacteriia</taxon>
        <taxon>Flavobacteriales</taxon>
        <taxon>Flavobacteriaceae</taxon>
        <taxon>Aquimarina</taxon>
    </lineage>
</organism>
<proteinExistence type="predicted"/>
<keyword evidence="3" id="KW-1185">Reference proteome</keyword>
<dbReference type="InterPro" id="IPR036779">
    <property type="entry name" value="LysM_dom_sf"/>
</dbReference>
<sequence>MKNILVFLMVCIGSITISFAQNYKSHKVLKGENVYRIAKKYNTTVDAILRINPTAKEGIKEGQILAVPVTGDQQFEIHEVVDGDTVFSLAKRYNTTEDAIYMLNPESVNGIKAGQILRVGKVEKPVNTAEDVEQTLNDDKERIIDSLKATASSPKIIGYKTHKVKRKETLFGIAKEYGVSIEDIKRSNKRLYAEQLKKKDKIRIPIFAKEQTVVNTPVDTITTGRVSALTTYVIKPKDTKFSIARRHGITIEAFDKLNPNLDPSFPIGEKIKVPSTIFVPLEETVASGFELYEVKPKETIYGILNRLKIPADSLFKMNPYLKDGLKAGSVIVIPKKTIDTSTFVGIKENRIVDLTDKLYNFKTKKIGVMFPFNLEELNFDEVNETEEYLKKKQSLRIAVDFYQGVQMAVDSAKTLGISTEVFVYDTKKNNNTEYIKGVIAENDFESLDAVIGPLYPANVETVVKELKPFNTPVFSPISKKDADSFDNFFQTRPSDDILQDKLISYIKKDTTDKNIVLIVQQGKKFDSLRAKLNTVFPTAKTAKLQEGNYLYEVDLNKVLDEKKKNWVILESDDVAMISNVTPFLNAKAESHQITLFTTDKNSAFDDDSINNEHLSKLQMHYPSIDKESEDVAEGNSFVKNYKAKYGIAPNKFIVRGFDIAYDVLLRLGTAESMYQAADYRATTEYVENKFDYKKEEKGGFYNEAVYLIKFNENLELNIIE</sequence>
<feature type="domain" description="LysM" evidence="1">
    <location>
        <begin position="160"/>
        <end position="204"/>
    </location>
</feature>
<dbReference type="EMBL" id="SGXE01000001">
    <property type="protein sequence ID" value="RZT00315.1"/>
    <property type="molecule type" value="Genomic_DNA"/>
</dbReference>
<dbReference type="SUPFAM" id="SSF53822">
    <property type="entry name" value="Periplasmic binding protein-like I"/>
    <property type="match status" value="1"/>
</dbReference>
<accession>A0A4Q7PIB1</accession>
<dbReference type="RefSeq" id="WP_130286095.1">
    <property type="nucleotide sequence ID" value="NZ_SGXE01000001.1"/>
</dbReference>
<evidence type="ECO:0000259" key="1">
    <source>
        <dbReference type="PROSITE" id="PS51782"/>
    </source>
</evidence>
<dbReference type="SMART" id="SM00257">
    <property type="entry name" value="LysM"/>
    <property type="match status" value="5"/>
</dbReference>
<dbReference type="PANTHER" id="PTHR33734">
    <property type="entry name" value="LYSM DOMAIN-CONTAINING GPI-ANCHORED PROTEIN 2"/>
    <property type="match status" value="1"/>
</dbReference>
<dbReference type="PANTHER" id="PTHR33734:SF22">
    <property type="entry name" value="MEMBRANE-BOUND LYTIC MUREIN TRANSGLYCOSYLASE D"/>
    <property type="match status" value="1"/>
</dbReference>